<evidence type="ECO:0000313" key="1">
    <source>
        <dbReference type="EMBL" id="CAH1999081.1"/>
    </source>
</evidence>
<reference evidence="1" key="1">
    <citation type="submission" date="2022-03" db="EMBL/GenBank/DDBJ databases">
        <authorList>
            <person name="Sayadi A."/>
        </authorList>
    </citation>
    <scope>NUCLEOTIDE SEQUENCE</scope>
</reference>
<organism evidence="1 2">
    <name type="scientific">Acanthoscelides obtectus</name>
    <name type="common">Bean weevil</name>
    <name type="synonym">Bruchus obtectus</name>
    <dbReference type="NCBI Taxonomy" id="200917"/>
    <lineage>
        <taxon>Eukaryota</taxon>
        <taxon>Metazoa</taxon>
        <taxon>Ecdysozoa</taxon>
        <taxon>Arthropoda</taxon>
        <taxon>Hexapoda</taxon>
        <taxon>Insecta</taxon>
        <taxon>Pterygota</taxon>
        <taxon>Neoptera</taxon>
        <taxon>Endopterygota</taxon>
        <taxon>Coleoptera</taxon>
        <taxon>Polyphaga</taxon>
        <taxon>Cucujiformia</taxon>
        <taxon>Chrysomeloidea</taxon>
        <taxon>Chrysomelidae</taxon>
        <taxon>Bruchinae</taxon>
        <taxon>Bruchini</taxon>
        <taxon>Acanthoscelides</taxon>
    </lineage>
</organism>
<keyword evidence="2" id="KW-1185">Reference proteome</keyword>
<comment type="caution">
    <text evidence="1">The sequence shown here is derived from an EMBL/GenBank/DDBJ whole genome shotgun (WGS) entry which is preliminary data.</text>
</comment>
<proteinExistence type="predicted"/>
<dbReference type="AlphaFoldDB" id="A0A9P0PYW7"/>
<protein>
    <submittedName>
        <fullName evidence="1">Uncharacterized protein</fullName>
    </submittedName>
</protein>
<sequence length="161" mass="18196">MEIPQQRVGQKTSFRPRHLVATFKSNVIKSNIYNKKKSLKGTGVIIKEDLLLLRRNLVKEAAEKYGFRNVWTRNGNIFAKTETGVEKNGDHPLHFNSYRLCFSNYLLGRHPNGPGEHLLGAPANAASSIMFPIDYSALNADPEDLEQYAPDQKSNRRSVIV</sequence>
<accession>A0A9P0PYW7</accession>
<dbReference type="Proteomes" id="UP001152888">
    <property type="component" value="Unassembled WGS sequence"/>
</dbReference>
<gene>
    <name evidence="1" type="ORF">ACAOBT_LOCUS24785</name>
</gene>
<name>A0A9P0PYW7_ACAOB</name>
<evidence type="ECO:0000313" key="2">
    <source>
        <dbReference type="Proteomes" id="UP001152888"/>
    </source>
</evidence>
<dbReference type="EMBL" id="CAKOFQ010007352">
    <property type="protein sequence ID" value="CAH1999081.1"/>
    <property type="molecule type" value="Genomic_DNA"/>
</dbReference>